<evidence type="ECO:0000313" key="2">
    <source>
        <dbReference type="Proteomes" id="UP000308600"/>
    </source>
</evidence>
<dbReference type="Proteomes" id="UP000308600">
    <property type="component" value="Unassembled WGS sequence"/>
</dbReference>
<organism evidence="1 2">
    <name type="scientific">Pluteus cervinus</name>
    <dbReference type="NCBI Taxonomy" id="181527"/>
    <lineage>
        <taxon>Eukaryota</taxon>
        <taxon>Fungi</taxon>
        <taxon>Dikarya</taxon>
        <taxon>Basidiomycota</taxon>
        <taxon>Agaricomycotina</taxon>
        <taxon>Agaricomycetes</taxon>
        <taxon>Agaricomycetidae</taxon>
        <taxon>Agaricales</taxon>
        <taxon>Pluteineae</taxon>
        <taxon>Pluteaceae</taxon>
        <taxon>Pluteus</taxon>
    </lineage>
</organism>
<dbReference type="EMBL" id="ML208349">
    <property type="protein sequence ID" value="TFK68554.1"/>
    <property type="molecule type" value="Genomic_DNA"/>
</dbReference>
<protein>
    <submittedName>
        <fullName evidence="1">Uncharacterized protein</fullName>
    </submittedName>
</protein>
<gene>
    <name evidence="1" type="ORF">BDN72DRAFT_675623</name>
</gene>
<evidence type="ECO:0000313" key="1">
    <source>
        <dbReference type="EMBL" id="TFK68554.1"/>
    </source>
</evidence>
<proteinExistence type="predicted"/>
<keyword evidence="2" id="KW-1185">Reference proteome</keyword>
<sequence length="587" mass="62724">MQGDCEELERDLEEELSLNNTAQDDESSGSTEDRELLTPTPERYVPPNTPLPGTHTSPSSGPSPPSRSFLTSSQIFLGSSPPTSRPSTTESSIYPKSLHFQPLPTLHSLPKTPSSEDETDLGSPMFPRTYASDSEADTPGTSPAISAKEPSVRIQSALPVSMNQSSWSLDSSIVDLGRSAASVEKEPMREKAGKRQRLASFISRFSVLPAPHPTAAGVVPGTWTSTSQTSTAATAEDNADADSRTPTRTPVLGKPASLKINTSFQPTRATHTPSTSTSTFVSAESAFSQSSSATSVSTGSDSSYPSTAYKPILSSMSTPAFFPLPPSTIPSYPPISPQTLGLDSDPFATHKPVRMSTAVSQLGTLTAVKSLEHIPSAAPLFTSSPIDIQSPVYPGDVAVSTPLTPSKKLRQTMHRASLGLGLKGLIGRVWERDDEVPPTPTIAWRRGSDARKQPTLEESKWQDFGLESDIPKLESSERVGVRMGIGRMSGVRLGINRYRGVTLPSAMTGGSKRKLVISGVSDMEGFEAVKAWCEGFGEIRDIQRKNGALYVDFRKASVADTVCRVQAQVYIKGAGSVSLSWCTSSKK</sequence>
<name>A0ACD3ATH6_9AGAR</name>
<reference evidence="1 2" key="1">
    <citation type="journal article" date="2019" name="Nat. Ecol. Evol.">
        <title>Megaphylogeny resolves global patterns of mushroom evolution.</title>
        <authorList>
            <person name="Varga T."/>
            <person name="Krizsan K."/>
            <person name="Foldi C."/>
            <person name="Dima B."/>
            <person name="Sanchez-Garcia M."/>
            <person name="Sanchez-Ramirez S."/>
            <person name="Szollosi G.J."/>
            <person name="Szarkandi J.G."/>
            <person name="Papp V."/>
            <person name="Albert L."/>
            <person name="Andreopoulos W."/>
            <person name="Angelini C."/>
            <person name="Antonin V."/>
            <person name="Barry K.W."/>
            <person name="Bougher N.L."/>
            <person name="Buchanan P."/>
            <person name="Buyck B."/>
            <person name="Bense V."/>
            <person name="Catcheside P."/>
            <person name="Chovatia M."/>
            <person name="Cooper J."/>
            <person name="Damon W."/>
            <person name="Desjardin D."/>
            <person name="Finy P."/>
            <person name="Geml J."/>
            <person name="Haridas S."/>
            <person name="Hughes K."/>
            <person name="Justo A."/>
            <person name="Karasinski D."/>
            <person name="Kautmanova I."/>
            <person name="Kiss B."/>
            <person name="Kocsube S."/>
            <person name="Kotiranta H."/>
            <person name="LaButti K.M."/>
            <person name="Lechner B.E."/>
            <person name="Liimatainen K."/>
            <person name="Lipzen A."/>
            <person name="Lukacs Z."/>
            <person name="Mihaltcheva S."/>
            <person name="Morgado L.N."/>
            <person name="Niskanen T."/>
            <person name="Noordeloos M.E."/>
            <person name="Ohm R.A."/>
            <person name="Ortiz-Santana B."/>
            <person name="Ovrebo C."/>
            <person name="Racz N."/>
            <person name="Riley R."/>
            <person name="Savchenko A."/>
            <person name="Shiryaev A."/>
            <person name="Soop K."/>
            <person name="Spirin V."/>
            <person name="Szebenyi C."/>
            <person name="Tomsovsky M."/>
            <person name="Tulloss R.E."/>
            <person name="Uehling J."/>
            <person name="Grigoriev I.V."/>
            <person name="Vagvolgyi C."/>
            <person name="Papp T."/>
            <person name="Martin F.M."/>
            <person name="Miettinen O."/>
            <person name="Hibbett D.S."/>
            <person name="Nagy L.G."/>
        </authorList>
    </citation>
    <scope>NUCLEOTIDE SEQUENCE [LARGE SCALE GENOMIC DNA]</scope>
    <source>
        <strain evidence="1 2">NL-1719</strain>
    </source>
</reference>
<accession>A0ACD3ATH6</accession>